<dbReference type="RefSeq" id="WP_157532557.1">
    <property type="nucleotide sequence ID" value="NZ_LSTV01000001.1"/>
</dbReference>
<evidence type="ECO:0000313" key="4">
    <source>
        <dbReference type="Proteomes" id="UP000076998"/>
    </source>
</evidence>
<evidence type="ECO:0000256" key="1">
    <source>
        <dbReference type="SAM" id="Phobius"/>
    </source>
</evidence>
<dbReference type="EMBL" id="LSTV01000001">
    <property type="protein sequence ID" value="OAH51046.1"/>
    <property type="molecule type" value="Genomic_DNA"/>
</dbReference>
<sequence length="236" mass="23996">MAGSGTRRWRIVVTVVAVLGLLAVGASAASAAEGDTPADVVAAFSVEESVALGSDEASGLGRLADAASIGTVHRVHAWSASLIAGEAGDPVSAMDEWVAPVLSASGEAVGVYRVWRETPDSEATFAGVDGDAATAAALAEVAAGTTVIEDPTIAAWYTLEAGMVTPVGSARFDDIRVATPIDRVAEIVSARFAQNVRDAAPPVGLSYGSWMWAGIALLVMAAVGVGLVVRRRRLPA</sequence>
<name>A0A177KDF3_9MICO</name>
<evidence type="ECO:0000313" key="3">
    <source>
        <dbReference type="EMBL" id="OAH51046.1"/>
    </source>
</evidence>
<keyword evidence="2" id="KW-0732">Signal</keyword>
<feature type="transmembrane region" description="Helical" evidence="1">
    <location>
        <begin position="210"/>
        <end position="229"/>
    </location>
</feature>
<protein>
    <submittedName>
        <fullName evidence="3">Uncharacterized protein</fullName>
    </submittedName>
</protein>
<keyword evidence="1" id="KW-1133">Transmembrane helix</keyword>
<accession>A0A177KDF3</accession>
<feature type="signal peptide" evidence="2">
    <location>
        <begin position="1"/>
        <end position="31"/>
    </location>
</feature>
<comment type="caution">
    <text evidence="3">The sequence shown here is derived from an EMBL/GenBank/DDBJ whole genome shotgun (WGS) entry which is preliminary data.</text>
</comment>
<keyword evidence="1" id="KW-0472">Membrane</keyword>
<evidence type="ECO:0000256" key="2">
    <source>
        <dbReference type="SAM" id="SignalP"/>
    </source>
</evidence>
<dbReference type="AlphaFoldDB" id="A0A177KDF3"/>
<dbReference type="Proteomes" id="UP000076998">
    <property type="component" value="Unassembled WGS sequence"/>
</dbReference>
<reference evidence="3 4" key="1">
    <citation type="submission" date="2016-02" db="EMBL/GenBank/DDBJ databases">
        <authorList>
            <person name="Wen L."/>
            <person name="He K."/>
            <person name="Yang H."/>
        </authorList>
    </citation>
    <scope>NUCLEOTIDE SEQUENCE [LARGE SCALE GENOMIC DNA]</scope>
    <source>
        <strain evidence="3 4">CD11_3</strain>
    </source>
</reference>
<dbReference type="OrthoDB" id="5084099at2"/>
<keyword evidence="1" id="KW-0812">Transmembrane</keyword>
<proteinExistence type="predicted"/>
<feature type="chain" id="PRO_5008066002" evidence="2">
    <location>
        <begin position="32"/>
        <end position="236"/>
    </location>
</feature>
<gene>
    <name evidence="3" type="ORF">AYL44_01825</name>
</gene>
<organism evidence="3 4">
    <name type="scientific">Microbacterium oleivorans</name>
    <dbReference type="NCBI Taxonomy" id="273677"/>
    <lineage>
        <taxon>Bacteria</taxon>
        <taxon>Bacillati</taxon>
        <taxon>Actinomycetota</taxon>
        <taxon>Actinomycetes</taxon>
        <taxon>Micrococcales</taxon>
        <taxon>Microbacteriaceae</taxon>
        <taxon>Microbacterium</taxon>
    </lineage>
</organism>